<keyword evidence="2" id="KW-1185">Reference proteome</keyword>
<dbReference type="AlphaFoldDB" id="A0A3M7SIV3"/>
<gene>
    <name evidence="1" type="ORF">BpHYR1_042693</name>
</gene>
<evidence type="ECO:0000313" key="1">
    <source>
        <dbReference type="EMBL" id="RNA35530.1"/>
    </source>
</evidence>
<proteinExistence type="predicted"/>
<dbReference type="Proteomes" id="UP000276133">
    <property type="component" value="Unassembled WGS sequence"/>
</dbReference>
<name>A0A3M7SIV3_BRAPC</name>
<comment type="caution">
    <text evidence="1">The sequence shown here is derived from an EMBL/GenBank/DDBJ whole genome shotgun (WGS) entry which is preliminary data.</text>
</comment>
<dbReference type="EMBL" id="REGN01001317">
    <property type="protein sequence ID" value="RNA35530.1"/>
    <property type="molecule type" value="Genomic_DNA"/>
</dbReference>
<sequence length="77" mass="8695">MTLQFDFIRDVIINYVIDIEIKNTNTELRSQCTLIKKIRLVCHVFLTWGCGITIVPSRRILFEIGSCVGGSSESDSS</sequence>
<protein>
    <submittedName>
        <fullName evidence="1">Uncharacterized protein</fullName>
    </submittedName>
</protein>
<organism evidence="1 2">
    <name type="scientific">Brachionus plicatilis</name>
    <name type="common">Marine rotifer</name>
    <name type="synonym">Brachionus muelleri</name>
    <dbReference type="NCBI Taxonomy" id="10195"/>
    <lineage>
        <taxon>Eukaryota</taxon>
        <taxon>Metazoa</taxon>
        <taxon>Spiralia</taxon>
        <taxon>Gnathifera</taxon>
        <taxon>Rotifera</taxon>
        <taxon>Eurotatoria</taxon>
        <taxon>Monogononta</taxon>
        <taxon>Pseudotrocha</taxon>
        <taxon>Ploima</taxon>
        <taxon>Brachionidae</taxon>
        <taxon>Brachionus</taxon>
    </lineage>
</organism>
<accession>A0A3M7SIV3</accession>
<evidence type="ECO:0000313" key="2">
    <source>
        <dbReference type="Proteomes" id="UP000276133"/>
    </source>
</evidence>
<reference evidence="1 2" key="1">
    <citation type="journal article" date="2018" name="Sci. Rep.">
        <title>Genomic signatures of local adaptation to the degree of environmental predictability in rotifers.</title>
        <authorList>
            <person name="Franch-Gras L."/>
            <person name="Hahn C."/>
            <person name="Garcia-Roger E.M."/>
            <person name="Carmona M.J."/>
            <person name="Serra M."/>
            <person name="Gomez A."/>
        </authorList>
    </citation>
    <scope>NUCLEOTIDE SEQUENCE [LARGE SCALE GENOMIC DNA]</scope>
    <source>
        <strain evidence="1">HYR1</strain>
    </source>
</reference>